<sequence length="77" mass="8153">MEGTHGQLCTGLTDGLCGDDAHRFADDHRAAVGKVCTVAFGTAAMFGAAAQYAAQLHLFDAGVHHAFRVVVVHHFVF</sequence>
<evidence type="ECO:0000313" key="1">
    <source>
        <dbReference type="EMBL" id="MPN38556.1"/>
    </source>
</evidence>
<name>A0A645HIW5_9ZZZZ</name>
<dbReference type="EMBL" id="VSSQ01093863">
    <property type="protein sequence ID" value="MPN38556.1"/>
    <property type="molecule type" value="Genomic_DNA"/>
</dbReference>
<gene>
    <name evidence="1" type="ORF">SDC9_186080</name>
</gene>
<accession>A0A645HIW5</accession>
<comment type="caution">
    <text evidence="1">The sequence shown here is derived from an EMBL/GenBank/DDBJ whole genome shotgun (WGS) entry which is preliminary data.</text>
</comment>
<reference evidence="1" key="1">
    <citation type="submission" date="2019-08" db="EMBL/GenBank/DDBJ databases">
        <authorList>
            <person name="Kucharzyk K."/>
            <person name="Murdoch R.W."/>
            <person name="Higgins S."/>
            <person name="Loffler F."/>
        </authorList>
    </citation>
    <scope>NUCLEOTIDE SEQUENCE</scope>
</reference>
<dbReference type="AlphaFoldDB" id="A0A645HIW5"/>
<proteinExistence type="predicted"/>
<organism evidence="1">
    <name type="scientific">bioreactor metagenome</name>
    <dbReference type="NCBI Taxonomy" id="1076179"/>
    <lineage>
        <taxon>unclassified sequences</taxon>
        <taxon>metagenomes</taxon>
        <taxon>ecological metagenomes</taxon>
    </lineage>
</organism>
<protein>
    <submittedName>
        <fullName evidence="1">Uncharacterized protein</fullName>
    </submittedName>
</protein>